<gene>
    <name evidence="3" type="ORF">BECKFM1743B_GA0114221_1000116</name>
</gene>
<feature type="compositionally biased region" description="Basic and acidic residues" evidence="1">
    <location>
        <begin position="1"/>
        <end position="10"/>
    </location>
</feature>
<proteinExistence type="predicted"/>
<keyword evidence="2" id="KW-0812">Transmembrane</keyword>
<feature type="transmembrane region" description="Helical" evidence="2">
    <location>
        <begin position="958"/>
        <end position="976"/>
    </location>
</feature>
<feature type="transmembrane region" description="Helical" evidence="2">
    <location>
        <begin position="899"/>
        <end position="922"/>
    </location>
</feature>
<dbReference type="Gene3D" id="2.130.10.10">
    <property type="entry name" value="YVTN repeat-like/Quinoprotein amine dehydrogenase"/>
    <property type="match status" value="1"/>
</dbReference>
<evidence type="ECO:0000256" key="1">
    <source>
        <dbReference type="SAM" id="MobiDB-lite"/>
    </source>
</evidence>
<feature type="transmembrane region" description="Helical" evidence="2">
    <location>
        <begin position="1013"/>
        <end position="1035"/>
    </location>
</feature>
<sequence>MPDSLREQAERLTQAITPDPRPKEENSEKALVQRFRRLPVERSPVWFLTVLIVTIGTVLLAILSWSIYHSNWVERIFRDPVQLVGDVRWKQDYRQSPATDVATIDERNAVISTRGSGAQRIRLDGGTVGIWETFDAANTEGRLPDPNLRQVHFDDTRIYFVGDKGSLSSCNRKFQDWRLHYGGGGFVPNLNLTTEMTGLAVNPDQFLFAVGTKKNGVGVYDLTTRQWSLILHAPEYLPDDRIHAVRFIHERLWVATGKGLRIFELDRKGVHVRATPVGWDLPDAFQGRPVTALSESDGVVDCVVGRGAHLSIPSDGGRWRVIVDEGDKRLEGLNGQAKFPDSVLVSDGLWLILPDGRPAYYNTARRHLMLAQEGLDHQGRWLWEGERQIVWLGDKNGAVYQRDGATWKMVLPSEERVKDLTFLDTTPLAHLESGVVRQYRNDGTPIRSFFSPAQFSSPLGAAEVGADRLFVSDAKGIVHRYLPTLRSWESLADHRPIPVRQLHFAGNRLWVVKENGEFGYFESLEDPNHQPHYQSLFGLSELPKVSGQVLTAESFQSRLWFVRKTSNTSPRIYVYDPQDKTIRTKDTGIVGTPKALRVVQNTLYLWTAEGRIFAHTESGDWTQILGNRSDIVEMRATSQALIARTRSGDVLIVRPDKPPVTLFSGQGSLRWQQLAADRFGRIWGINDAGTLTHYHKATGTWKTHEAGTDFLIQAQDEENDRIYLTTNAGVLTWSTNSDEANSDGKNSDKELLLDGKSVHQLDIGGDRPLTLTGDSVSREILDASEEVLLWSLSSNGRYPSNKDWQNAVWMNFVDEKLWWIATDGTLWHYRLNGPREWGHHRLQGNAPLKRIHLSERGILWWLDVENDLYAFLDGKTISLRNQYFDTYEFEQVATWAREMMIGAIIVATVAAGIAVILLGIWFQPKQMVGAALYYSLFIMGMLLFLWLLFSVLDGLSDVTMWFIFVGLGILLARGGLGDDMDADPPAKIGIWAVLFVCLVGSGIILFADYDKDILIYISVLLLSPLVLLLVLGVLFSLRAKRVFYLSLVSFLIALVPASTLLYLTQVLIPAIRPFTEMRFSNKVLDYRLDDSELTVKTDEGLWRFEIEELVLSPKDFSPGMNQLQQDYRLTYPREDESNHWRIDQNAQGFLLSHKSEDGDWQTLHFGDAGFDEDRIESFAVDRDRLLAKTPIGVAAYEIDSTWTWCPEGMKFWNFCFSDTLKWNSFTPLGPGSLVKDDETIWYRDSNGITYRYSGSWGRTIKPWPRKIKKNGLRWERTHDGDSLLPEDFDVRDRRLRADIPDRLLVDQRGVSWVHSKAGWRKLQIDSTGVHIAEPNQLIPQETHPAIWKINTMWEVRRTTGINGDSVQFRFRPATEKGSWIDDPFEDRGRWPDEYARSVSSYAGQVWLGTPQGLLQQPGGIIALHSKDILTVHENRCRTENGSYQLTEEVWEPLGDISLGSFPDSRSLRLFLGDGLMVKAIEYRDESGARTELMDFNGARFQQDSVQGIEGEKDGFWLWNQSGVQRIYLSESGIAIQRSDKLKLVALRRDESWRLYGLGEDERVWSYGKNWTLFEEDTNPFNLPVRVSLSNRLSLERHYHSSGDYYRLVTPLGPLDLHDGKLAIDYVLVGASEGQLQGTAAGIITKQTVFPYPPGSKNGFNLTMIEGKPVVRVTDHIFQYREGNWNSFSGDALKVPRVYFDGLRWDLSKISVLQPEFAWKLAEEKHFPLILNKLGQLPFDTVHNVLEHASEQWILHDRGVTVSDTGTVVPRQFYDTGEFIQKAGTLFSDQYERVWLVDRNPKRVFDRNVFRHPQPHEKKGFENWSEPIWSGWLTIGDVQAWITENNAVAISDGKQQYETEPFSAKIIGVTGMGSLLWILTEAGFYRTKPMLLPKSDILRNVFSTNLPNWFKNERTVR</sequence>
<organism evidence="3">
    <name type="scientific">Candidatus Kentrum sp. FM</name>
    <dbReference type="NCBI Taxonomy" id="2126340"/>
    <lineage>
        <taxon>Bacteria</taxon>
        <taxon>Pseudomonadati</taxon>
        <taxon>Pseudomonadota</taxon>
        <taxon>Gammaproteobacteria</taxon>
        <taxon>Candidatus Kentrum</taxon>
    </lineage>
</organism>
<keyword evidence="2" id="KW-0472">Membrane</keyword>
<name>A0A450VL83_9GAMM</name>
<feature type="transmembrane region" description="Helical" evidence="2">
    <location>
        <begin position="1042"/>
        <end position="1063"/>
    </location>
</feature>
<keyword evidence="2" id="KW-1133">Transmembrane helix</keyword>
<feature type="transmembrane region" description="Helical" evidence="2">
    <location>
        <begin position="45"/>
        <end position="68"/>
    </location>
</feature>
<dbReference type="InterPro" id="IPR015943">
    <property type="entry name" value="WD40/YVTN_repeat-like_dom_sf"/>
</dbReference>
<dbReference type="EMBL" id="CAADFL010000001">
    <property type="protein sequence ID" value="VFK05511.1"/>
    <property type="molecule type" value="Genomic_DNA"/>
</dbReference>
<reference evidence="3" key="1">
    <citation type="submission" date="2019-02" db="EMBL/GenBank/DDBJ databases">
        <authorList>
            <person name="Gruber-Vodicka R. H."/>
            <person name="Seah K. B. B."/>
        </authorList>
    </citation>
    <scope>NUCLEOTIDE SEQUENCE</scope>
    <source>
        <strain evidence="3">BECK_BZ164</strain>
    </source>
</reference>
<feature type="transmembrane region" description="Helical" evidence="2">
    <location>
        <begin position="988"/>
        <end position="1007"/>
    </location>
</feature>
<dbReference type="SUPFAM" id="SSF69322">
    <property type="entry name" value="Tricorn protease domain 2"/>
    <property type="match status" value="1"/>
</dbReference>
<feature type="transmembrane region" description="Helical" evidence="2">
    <location>
        <begin position="931"/>
        <end position="952"/>
    </location>
</feature>
<protein>
    <submittedName>
        <fullName evidence="3">Uncharacterized protein</fullName>
    </submittedName>
</protein>
<evidence type="ECO:0000313" key="3">
    <source>
        <dbReference type="EMBL" id="VFK05511.1"/>
    </source>
</evidence>
<evidence type="ECO:0000256" key="2">
    <source>
        <dbReference type="SAM" id="Phobius"/>
    </source>
</evidence>
<accession>A0A450VL83</accession>
<feature type="region of interest" description="Disordered" evidence="1">
    <location>
        <begin position="1"/>
        <end position="26"/>
    </location>
</feature>
<dbReference type="SUPFAM" id="SSF63825">
    <property type="entry name" value="YWTD domain"/>
    <property type="match status" value="1"/>
</dbReference>